<proteinExistence type="inferred from homology"/>
<dbReference type="InterPro" id="IPR020476">
    <property type="entry name" value="Nudix_hydrolase"/>
</dbReference>
<evidence type="ECO:0000256" key="1">
    <source>
        <dbReference type="ARBA" id="ARBA00001946"/>
    </source>
</evidence>
<dbReference type="InterPro" id="IPR020084">
    <property type="entry name" value="NUDIX_hydrolase_CS"/>
</dbReference>
<dbReference type="Pfam" id="PF00293">
    <property type="entry name" value="NUDIX"/>
    <property type="match status" value="1"/>
</dbReference>
<dbReference type="PROSITE" id="PS00893">
    <property type="entry name" value="NUDIX_BOX"/>
    <property type="match status" value="1"/>
</dbReference>
<dbReference type="AlphaFoldDB" id="A0A1W6CWA4"/>
<organism evidence="5 6">
    <name type="scientific">Paracoccus contaminans</name>
    <dbReference type="NCBI Taxonomy" id="1945662"/>
    <lineage>
        <taxon>Bacteria</taxon>
        <taxon>Pseudomonadati</taxon>
        <taxon>Pseudomonadota</taxon>
        <taxon>Alphaproteobacteria</taxon>
        <taxon>Rhodobacterales</taxon>
        <taxon>Paracoccaceae</taxon>
        <taxon>Paracoccus</taxon>
    </lineage>
</organism>
<accession>A0A1W6CWA4</accession>
<evidence type="ECO:0000313" key="6">
    <source>
        <dbReference type="Proteomes" id="UP000193017"/>
    </source>
</evidence>
<dbReference type="InterPro" id="IPR015797">
    <property type="entry name" value="NUDIX_hydrolase-like_dom_sf"/>
</dbReference>
<evidence type="ECO:0000313" key="5">
    <source>
        <dbReference type="EMBL" id="ARJ69163.1"/>
    </source>
</evidence>
<comment type="similarity">
    <text evidence="3">Belongs to the Nudix hydrolase family.</text>
</comment>
<dbReference type="STRING" id="1945662.B0A89_05535"/>
<evidence type="ECO:0000256" key="3">
    <source>
        <dbReference type="RuleBase" id="RU003476"/>
    </source>
</evidence>
<reference evidence="5 6" key="1">
    <citation type="submission" date="2017-03" db="EMBL/GenBank/DDBJ databases">
        <title>Genome sequence of Paracoccus contaminans isolated from a water microcosm.</title>
        <authorList>
            <person name="Aurass P."/>
            <person name="Karste S."/>
            <person name="Trost E."/>
            <person name="Glaeser S.P."/>
            <person name="Kaempfer P."/>
            <person name="Flieger A."/>
        </authorList>
    </citation>
    <scope>NUCLEOTIDE SEQUENCE [LARGE SCALE GENOMIC DNA]</scope>
    <source>
        <strain evidence="6">RKI 16-01929T\LMG 29738T\CCM 8701T\CIP 111112T</strain>
    </source>
</reference>
<dbReference type="EMBL" id="CP020612">
    <property type="protein sequence ID" value="ARJ69163.1"/>
    <property type="molecule type" value="Genomic_DNA"/>
</dbReference>
<evidence type="ECO:0000256" key="2">
    <source>
        <dbReference type="ARBA" id="ARBA00022801"/>
    </source>
</evidence>
<dbReference type="Proteomes" id="UP000193017">
    <property type="component" value="Chromosome"/>
</dbReference>
<protein>
    <recommendedName>
        <fullName evidence="4">Nudix hydrolase domain-containing protein</fullName>
    </recommendedName>
</protein>
<dbReference type="KEGG" id="pcon:B0A89_05535"/>
<dbReference type="GO" id="GO:0016787">
    <property type="term" value="F:hydrolase activity"/>
    <property type="evidence" value="ECO:0007669"/>
    <property type="project" value="UniProtKB-KW"/>
</dbReference>
<dbReference type="PROSITE" id="PS51462">
    <property type="entry name" value="NUDIX"/>
    <property type="match status" value="1"/>
</dbReference>
<name>A0A1W6CWA4_9RHOB</name>
<dbReference type="PRINTS" id="PR00502">
    <property type="entry name" value="NUDIXFAMILY"/>
</dbReference>
<dbReference type="PANTHER" id="PTHR43046:SF14">
    <property type="entry name" value="MUTT_NUDIX FAMILY PROTEIN"/>
    <property type="match status" value="1"/>
</dbReference>
<dbReference type="Gene3D" id="3.90.79.10">
    <property type="entry name" value="Nucleoside Triphosphate Pyrophosphohydrolase"/>
    <property type="match status" value="1"/>
</dbReference>
<evidence type="ECO:0000259" key="4">
    <source>
        <dbReference type="PROSITE" id="PS51462"/>
    </source>
</evidence>
<comment type="cofactor">
    <cofactor evidence="1">
        <name>Mg(2+)</name>
        <dbReference type="ChEBI" id="CHEBI:18420"/>
    </cofactor>
</comment>
<gene>
    <name evidence="5" type="ORF">B0A89_05535</name>
</gene>
<keyword evidence="6" id="KW-1185">Reference proteome</keyword>
<dbReference type="SUPFAM" id="SSF55811">
    <property type="entry name" value="Nudix"/>
    <property type="match status" value="1"/>
</dbReference>
<dbReference type="OrthoDB" id="289720at2"/>
<dbReference type="RefSeq" id="WP_085377280.1">
    <property type="nucleotide sequence ID" value="NZ_CP020612.1"/>
</dbReference>
<feature type="domain" description="Nudix hydrolase" evidence="4">
    <location>
        <begin position="14"/>
        <end position="144"/>
    </location>
</feature>
<keyword evidence="2 3" id="KW-0378">Hydrolase</keyword>
<dbReference type="InterPro" id="IPR000086">
    <property type="entry name" value="NUDIX_hydrolase_dom"/>
</dbReference>
<dbReference type="PANTHER" id="PTHR43046">
    <property type="entry name" value="GDP-MANNOSE MANNOSYL HYDROLASE"/>
    <property type="match status" value="1"/>
</dbReference>
<sequence length="152" mass="16373">MKPGSALCDDDLGLDWRGAKLVLTCGDSLLVLRRDDIAGIPWPGMWDLPGGAREPGEGPRACALRELFEETGLRLDPARLSGFARALPHRPGRHGFYFTAVLTPAEAASARLGDEGTELRLMPAAEFVAHPQAVPHFRAIVAAMLGLDQPRP</sequence>